<evidence type="ECO:0000256" key="5">
    <source>
        <dbReference type="ARBA" id="ARBA00023134"/>
    </source>
</evidence>
<sequence length="464" mass="49803">MIVEHTDTIAAIATPPGAGGIGIVRISGPESIAILCRLFRKKGMCGPAGPADFASRRLTLGLICDPVSGEEMDEVLAVVMSAPASFTGEDVVEIHAHGGPYLIRSLLGLVVAQGARPADPGEFTRRAFLAGRMDLTQAEGVMDLIAARTNAARRMGSALLCGELGSEVRRLRENLLDLATRMAAEIDFPEDVGELVDTTVLFREVVEDYLPSLESLIHRGEAGIRLREGIRLVIAGVPNVGKSSLMNCLLDRERSIVTDIPGTTRDLVEESLNLSGLPVILTDTAGIRDSEDPVESIGVERARASILNADRVLLVLDAGRGADEGSCALEKEVASCPYVVVVNKKDLVEDSRRFSLPPSWQPEARVDICARTGEGVDTLRKVLADLAGVSSPEHAVLPNLRHTRAFEKARDALVRVREGLGAGYFWDLLSVDVDDAVRELGTVLGEVSDPDLLDRIFSDFCIGK</sequence>
<comment type="caution">
    <text evidence="9">The sequence shown here is derived from an EMBL/GenBank/DDBJ whole genome shotgun (WGS) entry which is preliminary data.</text>
</comment>
<dbReference type="InterPro" id="IPR027266">
    <property type="entry name" value="TrmE/GcvT-like"/>
</dbReference>
<comment type="function">
    <text evidence="6">Exhibits a very high intrinsic GTPase hydrolysis rate. Involved in the addition of a carboxymethylaminomethyl (cmnm) group at the wobble position (U34) of certain tRNAs, forming tRNA-cmnm(5)s(2)U34.</text>
</comment>
<feature type="binding site" evidence="6">
    <location>
        <position position="263"/>
    </location>
    <ligand>
        <name>K(+)</name>
        <dbReference type="ChEBI" id="CHEBI:29103"/>
    </ligand>
</feature>
<comment type="similarity">
    <text evidence="1 6 7">Belongs to the TRAFAC class TrmE-Era-EngA-EngB-Septin-like GTPase superfamily. TrmE GTPase family.</text>
</comment>
<feature type="binding site" evidence="6">
    <location>
        <position position="25"/>
    </location>
    <ligand>
        <name>(6S)-5-formyl-5,6,7,8-tetrahydrofolate</name>
        <dbReference type="ChEBI" id="CHEBI:57457"/>
    </ligand>
</feature>
<keyword evidence="6 9" id="KW-0378">Hydrolase</keyword>
<dbReference type="InterPro" id="IPR018948">
    <property type="entry name" value="GTP-bd_TrmE_N"/>
</dbReference>
<dbReference type="InterPro" id="IPR027417">
    <property type="entry name" value="P-loop_NTPase"/>
</dbReference>
<evidence type="ECO:0000259" key="8">
    <source>
        <dbReference type="PROSITE" id="PS51709"/>
    </source>
</evidence>
<dbReference type="InterPro" id="IPR004520">
    <property type="entry name" value="GTPase_MnmE"/>
</dbReference>
<evidence type="ECO:0000256" key="4">
    <source>
        <dbReference type="ARBA" id="ARBA00022958"/>
    </source>
</evidence>
<dbReference type="InterPro" id="IPR027368">
    <property type="entry name" value="MnmE_dom2"/>
</dbReference>
<feature type="binding site" evidence="6">
    <location>
        <position position="132"/>
    </location>
    <ligand>
        <name>(6S)-5-formyl-5,6,7,8-tetrahydrofolate</name>
        <dbReference type="ChEBI" id="CHEBI:57457"/>
    </ligand>
</feature>
<dbReference type="CDD" id="cd04164">
    <property type="entry name" value="trmE"/>
    <property type="match status" value="1"/>
</dbReference>
<dbReference type="SUPFAM" id="SSF52540">
    <property type="entry name" value="P-loop containing nucleoside triphosphate hydrolases"/>
    <property type="match status" value="1"/>
</dbReference>
<name>A0ABT3NBK6_9BACT</name>
<proteinExistence type="inferred from homology"/>
<evidence type="ECO:0000256" key="3">
    <source>
        <dbReference type="ARBA" id="ARBA00022741"/>
    </source>
</evidence>
<feature type="binding site" evidence="6">
    <location>
        <position position="243"/>
    </location>
    <ligand>
        <name>Mg(2+)</name>
        <dbReference type="ChEBI" id="CHEBI:18420"/>
    </ligand>
</feature>
<evidence type="ECO:0000313" key="9">
    <source>
        <dbReference type="EMBL" id="MCW7754800.1"/>
    </source>
</evidence>
<keyword evidence="2 6" id="KW-0819">tRNA processing</keyword>
<dbReference type="HAMAP" id="MF_00379">
    <property type="entry name" value="GTPase_MnmE"/>
    <property type="match status" value="1"/>
</dbReference>
<feature type="domain" description="TrmE-type G" evidence="8">
    <location>
        <begin position="229"/>
        <end position="388"/>
    </location>
</feature>
<dbReference type="CDD" id="cd14858">
    <property type="entry name" value="TrmE_N"/>
    <property type="match status" value="1"/>
</dbReference>
<keyword evidence="6" id="KW-0460">Magnesium</keyword>
<dbReference type="NCBIfam" id="TIGR00450">
    <property type="entry name" value="mnmE_trmE_thdF"/>
    <property type="match status" value="1"/>
</dbReference>
<feature type="binding site" evidence="6">
    <location>
        <begin position="258"/>
        <end position="264"/>
    </location>
    <ligand>
        <name>GTP</name>
        <dbReference type="ChEBI" id="CHEBI:37565"/>
    </ligand>
</feature>
<evidence type="ECO:0000256" key="2">
    <source>
        <dbReference type="ARBA" id="ARBA00022694"/>
    </source>
</evidence>
<keyword evidence="6" id="KW-0963">Cytoplasm</keyword>
<protein>
    <recommendedName>
        <fullName evidence="6">tRNA modification GTPase MnmE</fullName>
        <ecNumber evidence="6">3.6.-.-</ecNumber>
    </recommendedName>
</protein>
<evidence type="ECO:0000313" key="10">
    <source>
        <dbReference type="Proteomes" id="UP001209681"/>
    </source>
</evidence>
<feature type="binding site" evidence="6">
    <location>
        <position position="264"/>
    </location>
    <ligand>
        <name>Mg(2+)</name>
        <dbReference type="ChEBI" id="CHEBI:18420"/>
    </ligand>
</feature>
<dbReference type="InterPro" id="IPR025867">
    <property type="entry name" value="MnmE_helical"/>
</dbReference>
<comment type="subcellular location">
    <subcellularLocation>
        <location evidence="6">Cytoplasm</location>
    </subcellularLocation>
</comment>
<keyword evidence="5 6" id="KW-0342">GTP-binding</keyword>
<feature type="binding site" evidence="6">
    <location>
        <begin position="283"/>
        <end position="286"/>
    </location>
    <ligand>
        <name>GTP</name>
        <dbReference type="ChEBI" id="CHEBI:37565"/>
    </ligand>
</feature>
<dbReference type="Gene3D" id="3.30.1360.120">
    <property type="entry name" value="Probable tRNA modification gtpase trme, domain 1"/>
    <property type="match status" value="1"/>
</dbReference>
<dbReference type="Pfam" id="PF10396">
    <property type="entry name" value="TrmE_N"/>
    <property type="match status" value="1"/>
</dbReference>
<dbReference type="EC" id="3.6.-.-" evidence="6"/>
<dbReference type="Proteomes" id="UP001209681">
    <property type="component" value="Unassembled WGS sequence"/>
</dbReference>
<gene>
    <name evidence="6 9" type="primary">mnmE</name>
    <name evidence="6" type="synonym">trmE</name>
    <name evidence="9" type="ORF">OOT00_12485</name>
</gene>
<keyword evidence="4 6" id="KW-0630">Potassium</keyword>
<dbReference type="EMBL" id="JAPFPW010000016">
    <property type="protein sequence ID" value="MCW7754800.1"/>
    <property type="molecule type" value="Genomic_DNA"/>
</dbReference>
<dbReference type="NCBIfam" id="NF003661">
    <property type="entry name" value="PRK05291.1-3"/>
    <property type="match status" value="1"/>
</dbReference>
<dbReference type="Gene3D" id="1.20.120.430">
    <property type="entry name" value="tRNA modification GTPase MnmE domain 2"/>
    <property type="match status" value="1"/>
</dbReference>
<accession>A0ABT3NBK6</accession>
<evidence type="ECO:0000256" key="1">
    <source>
        <dbReference type="ARBA" id="ARBA00011043"/>
    </source>
</evidence>
<evidence type="ECO:0000256" key="7">
    <source>
        <dbReference type="RuleBase" id="RU003313"/>
    </source>
</evidence>
<dbReference type="Pfam" id="PF01926">
    <property type="entry name" value="MMR_HSR1"/>
    <property type="match status" value="1"/>
</dbReference>
<dbReference type="PROSITE" id="PS51709">
    <property type="entry name" value="G_TRME"/>
    <property type="match status" value="1"/>
</dbReference>
<dbReference type="RefSeq" id="WP_265425714.1">
    <property type="nucleotide sequence ID" value="NZ_JAPFPW010000016.1"/>
</dbReference>
<feature type="binding site" evidence="6">
    <location>
        <position position="239"/>
    </location>
    <ligand>
        <name>K(+)</name>
        <dbReference type="ChEBI" id="CHEBI:29103"/>
    </ligand>
</feature>
<organism evidence="9 10">
    <name type="scientific">Desulfobotulus pelophilus</name>
    <dbReference type="NCBI Taxonomy" id="2823377"/>
    <lineage>
        <taxon>Bacteria</taxon>
        <taxon>Pseudomonadati</taxon>
        <taxon>Thermodesulfobacteriota</taxon>
        <taxon>Desulfobacteria</taxon>
        <taxon>Desulfobacterales</taxon>
        <taxon>Desulfobacteraceae</taxon>
        <taxon>Desulfobotulus</taxon>
    </lineage>
</organism>
<comment type="subunit">
    <text evidence="6">Homodimer. Heterotetramer of two MnmE and two MnmG subunits.</text>
</comment>
<feature type="binding site" evidence="6">
    <location>
        <position position="258"/>
    </location>
    <ligand>
        <name>K(+)</name>
        <dbReference type="ChEBI" id="CHEBI:29103"/>
    </ligand>
</feature>
<dbReference type="GO" id="GO:0016787">
    <property type="term" value="F:hydrolase activity"/>
    <property type="evidence" value="ECO:0007669"/>
    <property type="project" value="UniProtKB-KW"/>
</dbReference>
<feature type="binding site" evidence="6">
    <location>
        <position position="464"/>
    </location>
    <ligand>
        <name>(6S)-5-formyl-5,6,7,8-tetrahydrofolate</name>
        <dbReference type="ChEBI" id="CHEBI:57457"/>
    </ligand>
</feature>
<comment type="cofactor">
    <cofactor evidence="6">
        <name>K(+)</name>
        <dbReference type="ChEBI" id="CHEBI:29103"/>
    </cofactor>
    <text evidence="6">Binds 1 potassium ion per subunit.</text>
</comment>
<feature type="binding site" evidence="6">
    <location>
        <begin position="239"/>
        <end position="244"/>
    </location>
    <ligand>
        <name>GTP</name>
        <dbReference type="ChEBI" id="CHEBI:37565"/>
    </ligand>
</feature>
<keyword evidence="3 6" id="KW-0547">Nucleotide-binding</keyword>
<dbReference type="Pfam" id="PF12631">
    <property type="entry name" value="MnmE_helical"/>
    <property type="match status" value="1"/>
</dbReference>
<dbReference type="InterPro" id="IPR031168">
    <property type="entry name" value="G_TrmE"/>
</dbReference>
<dbReference type="PANTHER" id="PTHR42714:SF2">
    <property type="entry name" value="TRNA MODIFICATION GTPASE GTPBP3, MITOCHONDRIAL"/>
    <property type="match status" value="1"/>
</dbReference>
<feature type="binding site" evidence="6">
    <location>
        <position position="260"/>
    </location>
    <ligand>
        <name>K(+)</name>
        <dbReference type="ChEBI" id="CHEBI:29103"/>
    </ligand>
</feature>
<dbReference type="NCBIfam" id="TIGR00231">
    <property type="entry name" value="small_GTP"/>
    <property type="match status" value="1"/>
</dbReference>
<dbReference type="Gene3D" id="3.40.50.300">
    <property type="entry name" value="P-loop containing nucleotide triphosphate hydrolases"/>
    <property type="match status" value="1"/>
</dbReference>
<comment type="caution">
    <text evidence="6">Lacks conserved residue(s) required for the propagation of feature annotation.</text>
</comment>
<keyword evidence="10" id="KW-1185">Reference proteome</keyword>
<reference evidence="9 10" key="1">
    <citation type="submission" date="2022-11" db="EMBL/GenBank/DDBJ databases">
        <title>Desulfobotulus tamanensis H1 sp. nov. - anaerobic, alkaliphilic, sulphate reducing bacterium isolated from terrestrial mud volcano.</title>
        <authorList>
            <person name="Frolova A."/>
            <person name="Merkel A.Y."/>
            <person name="Slobodkin A.I."/>
        </authorList>
    </citation>
    <scope>NUCLEOTIDE SEQUENCE [LARGE SCALE GENOMIC DNA]</scope>
    <source>
        <strain evidence="9 10">H1</strain>
    </source>
</reference>
<dbReference type="InterPro" id="IPR005225">
    <property type="entry name" value="Small_GTP-bd"/>
</dbReference>
<dbReference type="PANTHER" id="PTHR42714">
    <property type="entry name" value="TRNA MODIFICATION GTPASE GTPBP3"/>
    <property type="match status" value="1"/>
</dbReference>
<keyword evidence="6" id="KW-0479">Metal-binding</keyword>
<evidence type="ECO:0000256" key="6">
    <source>
        <dbReference type="HAMAP-Rule" id="MF_00379"/>
    </source>
</evidence>
<dbReference type="InterPro" id="IPR006073">
    <property type="entry name" value="GTP-bd"/>
</dbReference>
<feature type="binding site" evidence="6">
    <location>
        <position position="93"/>
    </location>
    <ligand>
        <name>(6S)-5-formyl-5,6,7,8-tetrahydrofolate</name>
        <dbReference type="ChEBI" id="CHEBI:57457"/>
    </ligand>
</feature>